<accession>A0A0B7MK25</accession>
<reference evidence="2" key="1">
    <citation type="submission" date="2015-01" db="EMBL/GenBank/DDBJ databases">
        <authorList>
            <person name="Manzoor Shahid"/>
            <person name="Zubair Saima"/>
        </authorList>
    </citation>
    <scope>NUCLEOTIDE SEQUENCE [LARGE SCALE GENOMIC DNA]</scope>
    <source>
        <strain evidence="2">Sp3</strain>
    </source>
</reference>
<name>A0A0B7MK25_9FIRM</name>
<evidence type="ECO:0000313" key="1">
    <source>
        <dbReference type="EMBL" id="CEO88538.1"/>
    </source>
</evidence>
<sequence length="72" mass="8474">MLWKTGLARTESKIDKLEIRMENEVIEKIRALFDDRDVQNAMLNSLKEKQDSILADINYLVNRVVRLEKLAK</sequence>
<evidence type="ECO:0000313" key="2">
    <source>
        <dbReference type="Proteomes" id="UP000046155"/>
    </source>
</evidence>
<organism evidence="1 2">
    <name type="scientific">Syntrophaceticus schinkii</name>
    <dbReference type="NCBI Taxonomy" id="499207"/>
    <lineage>
        <taxon>Bacteria</taxon>
        <taxon>Bacillati</taxon>
        <taxon>Bacillota</taxon>
        <taxon>Clostridia</taxon>
        <taxon>Thermoanaerobacterales</taxon>
        <taxon>Thermoanaerobacterales Family III. Incertae Sedis</taxon>
        <taxon>Syntrophaceticus</taxon>
    </lineage>
</organism>
<dbReference type="OrthoDB" id="1707630at2"/>
<proteinExistence type="predicted"/>
<protein>
    <submittedName>
        <fullName evidence="1">Uncharacterized protein</fullName>
    </submittedName>
</protein>
<dbReference type="RefSeq" id="WP_044664672.1">
    <property type="nucleotide sequence ID" value="NZ_CDRZ01000116.1"/>
</dbReference>
<gene>
    <name evidence="1" type="ORF">SSCH_2020004</name>
</gene>
<dbReference type="AlphaFoldDB" id="A0A0B7MK25"/>
<keyword evidence="2" id="KW-1185">Reference proteome</keyword>
<dbReference type="EMBL" id="CDRZ01000116">
    <property type="protein sequence ID" value="CEO88538.1"/>
    <property type="molecule type" value="Genomic_DNA"/>
</dbReference>
<dbReference type="Proteomes" id="UP000046155">
    <property type="component" value="Unassembled WGS sequence"/>
</dbReference>